<dbReference type="SUPFAM" id="SSF48264">
    <property type="entry name" value="Cytochrome P450"/>
    <property type="match status" value="1"/>
</dbReference>
<protein>
    <submittedName>
        <fullName evidence="5">Cytochrome P450</fullName>
    </submittedName>
</protein>
<dbReference type="KEGG" id="age:AA314_02743"/>
<organism evidence="5 7">
    <name type="scientific">Archangium gephyra</name>
    <dbReference type="NCBI Taxonomy" id="48"/>
    <lineage>
        <taxon>Bacteria</taxon>
        <taxon>Pseudomonadati</taxon>
        <taxon>Myxococcota</taxon>
        <taxon>Myxococcia</taxon>
        <taxon>Myxococcales</taxon>
        <taxon>Cystobacterineae</taxon>
        <taxon>Archangiaceae</taxon>
        <taxon>Archangium</taxon>
    </lineage>
</organism>
<dbReference type="InterPro" id="IPR050121">
    <property type="entry name" value="Cytochrome_P450_monoxygenase"/>
</dbReference>
<dbReference type="PROSITE" id="PS00086">
    <property type="entry name" value="CYTOCHROME_P450"/>
    <property type="match status" value="1"/>
</dbReference>
<keyword evidence="3 4" id="KW-0408">Iron</keyword>
<evidence type="ECO:0000256" key="1">
    <source>
        <dbReference type="ARBA" id="ARBA00001971"/>
    </source>
</evidence>
<feature type="binding site" description="axial binding residue" evidence="3">
    <location>
        <position position="384"/>
    </location>
    <ligand>
        <name>heme</name>
        <dbReference type="ChEBI" id="CHEBI:30413"/>
    </ligand>
    <ligandPart>
        <name>Fe</name>
        <dbReference type="ChEBI" id="CHEBI:18248"/>
    </ligandPart>
</feature>
<name>A0AAC8Q576_9BACT</name>
<evidence type="ECO:0000313" key="7">
    <source>
        <dbReference type="Proteomes" id="UP000035579"/>
    </source>
</evidence>
<reference evidence="5 7" key="1">
    <citation type="submission" date="2015-05" db="EMBL/GenBank/DDBJ databases">
        <title>Genome assembly of Archangium gephyra DSM 2261.</title>
        <authorList>
            <person name="Sharma G."/>
            <person name="Subramanian S."/>
        </authorList>
    </citation>
    <scope>NUCLEOTIDE SEQUENCE [LARGE SCALE GENOMIC DNA]</scope>
    <source>
        <strain evidence="5 7">DSM 2261</strain>
    </source>
</reference>
<evidence type="ECO:0000313" key="5">
    <source>
        <dbReference type="EMBL" id="AKJ01117.1"/>
    </source>
</evidence>
<evidence type="ECO:0000256" key="2">
    <source>
        <dbReference type="ARBA" id="ARBA00010617"/>
    </source>
</evidence>
<dbReference type="Proteomes" id="UP000256345">
    <property type="component" value="Unassembled WGS sequence"/>
</dbReference>
<comment type="cofactor">
    <cofactor evidence="1 3">
        <name>heme</name>
        <dbReference type="ChEBI" id="CHEBI:30413"/>
    </cofactor>
</comment>
<dbReference type="PANTHER" id="PTHR24305:SF166">
    <property type="entry name" value="CYTOCHROME P450 12A4, MITOCHONDRIAL-RELATED"/>
    <property type="match status" value="1"/>
</dbReference>
<gene>
    <name evidence="5" type="ORF">AA314_02743</name>
    <name evidence="6" type="ORF">ATI61_114174</name>
</gene>
<sequence>MNRLPPGPRNNLLVSLKYLREPYATLLETGRRYGDTFAWPGFAGKMVVTGHPEGVRTLFTADPDTFLALGAEMLAPILGESNLILLSGERHRAMRKLQLPPFHGARMRAYGQLMLDAAREHAARWTRGRPIPVHRTMQEISLQVILEAVLGLREPAERESFKTTVLEVIAALKPSFMFIKALRRPLLGLSAWARFQRKREEITALFADVLRARRASPEPHEDILSLLLSARYDDGHALTDDELLTQMLNLIVAGHETTASSLAWAFHFIHREPAVKARLVEELRGLPEPLEPEAVSRLPYLEAVCSEALRLNPVAPIIGRTLREGLTLQGYELPPGMDVGISILQVHRRPELYPEPERFRPERFLERGYSPFEYLPFGGGARRCIGAAFALYEMKLVLAAILRTYDLLPASDAPVGVSVRNTTVGPRGEVGLLLA</sequence>
<dbReference type="RefSeq" id="WP_047855779.1">
    <property type="nucleotide sequence ID" value="NZ_CP011509.1"/>
</dbReference>
<dbReference type="EMBL" id="QUMU01000014">
    <property type="protein sequence ID" value="REG24566.1"/>
    <property type="molecule type" value="Genomic_DNA"/>
</dbReference>
<dbReference type="InterPro" id="IPR002401">
    <property type="entry name" value="Cyt_P450_E_grp-I"/>
</dbReference>
<dbReference type="GO" id="GO:0020037">
    <property type="term" value="F:heme binding"/>
    <property type="evidence" value="ECO:0007669"/>
    <property type="project" value="InterPro"/>
</dbReference>
<evidence type="ECO:0000313" key="6">
    <source>
        <dbReference type="EMBL" id="REG24566.1"/>
    </source>
</evidence>
<comment type="similarity">
    <text evidence="2 4">Belongs to the cytochrome P450 family.</text>
</comment>
<evidence type="ECO:0000313" key="8">
    <source>
        <dbReference type="Proteomes" id="UP000256345"/>
    </source>
</evidence>
<dbReference type="GO" id="GO:0016705">
    <property type="term" value="F:oxidoreductase activity, acting on paired donors, with incorporation or reduction of molecular oxygen"/>
    <property type="evidence" value="ECO:0007669"/>
    <property type="project" value="InterPro"/>
</dbReference>
<accession>A0AAC8Q576</accession>
<proteinExistence type="inferred from homology"/>
<dbReference type="InterPro" id="IPR036396">
    <property type="entry name" value="Cyt_P450_sf"/>
</dbReference>
<dbReference type="InterPro" id="IPR001128">
    <property type="entry name" value="Cyt_P450"/>
</dbReference>
<dbReference type="Gene3D" id="1.10.630.10">
    <property type="entry name" value="Cytochrome P450"/>
    <property type="match status" value="1"/>
</dbReference>
<dbReference type="EMBL" id="CP011509">
    <property type="protein sequence ID" value="AKJ01117.1"/>
    <property type="molecule type" value="Genomic_DNA"/>
</dbReference>
<reference evidence="6 8" key="2">
    <citation type="submission" date="2018-08" db="EMBL/GenBank/DDBJ databases">
        <title>Genomic Encyclopedia of Archaeal and Bacterial Type Strains, Phase II (KMG-II): from individual species to whole genera.</title>
        <authorList>
            <person name="Goeker M."/>
        </authorList>
    </citation>
    <scope>NUCLEOTIDE SEQUENCE [LARGE SCALE GENOMIC DNA]</scope>
    <source>
        <strain evidence="6 8">DSM 2261</strain>
    </source>
</reference>
<evidence type="ECO:0000256" key="4">
    <source>
        <dbReference type="RuleBase" id="RU000461"/>
    </source>
</evidence>
<evidence type="ECO:0000256" key="3">
    <source>
        <dbReference type="PIRSR" id="PIRSR602401-1"/>
    </source>
</evidence>
<keyword evidence="3 4" id="KW-0349">Heme</keyword>
<keyword evidence="3 4" id="KW-0479">Metal-binding</keyword>
<dbReference type="PRINTS" id="PR00385">
    <property type="entry name" value="P450"/>
</dbReference>
<dbReference type="Pfam" id="PF00067">
    <property type="entry name" value="p450"/>
    <property type="match status" value="1"/>
</dbReference>
<dbReference type="PANTHER" id="PTHR24305">
    <property type="entry name" value="CYTOCHROME P450"/>
    <property type="match status" value="1"/>
</dbReference>
<keyword evidence="4" id="KW-0560">Oxidoreductase</keyword>
<dbReference type="GO" id="GO:0005506">
    <property type="term" value="F:iron ion binding"/>
    <property type="evidence" value="ECO:0007669"/>
    <property type="project" value="InterPro"/>
</dbReference>
<dbReference type="Proteomes" id="UP000035579">
    <property type="component" value="Chromosome"/>
</dbReference>
<keyword evidence="4" id="KW-0503">Monooxygenase</keyword>
<dbReference type="AlphaFoldDB" id="A0AAC8Q576"/>
<dbReference type="CDD" id="cd11053">
    <property type="entry name" value="CYP110-like"/>
    <property type="match status" value="1"/>
</dbReference>
<dbReference type="GO" id="GO:0004497">
    <property type="term" value="F:monooxygenase activity"/>
    <property type="evidence" value="ECO:0007669"/>
    <property type="project" value="UniProtKB-KW"/>
</dbReference>
<dbReference type="InterPro" id="IPR017972">
    <property type="entry name" value="Cyt_P450_CS"/>
</dbReference>
<keyword evidence="8" id="KW-1185">Reference proteome</keyword>
<dbReference type="PRINTS" id="PR00463">
    <property type="entry name" value="EP450I"/>
</dbReference>